<reference evidence="1" key="1">
    <citation type="submission" date="2020-08" db="EMBL/GenBank/DDBJ databases">
        <title>Multicomponent nature underlies the extraordinary mechanical properties of spider dragline silk.</title>
        <authorList>
            <person name="Kono N."/>
            <person name="Nakamura H."/>
            <person name="Mori M."/>
            <person name="Yoshida Y."/>
            <person name="Ohtoshi R."/>
            <person name="Malay A.D."/>
            <person name="Moran D.A.P."/>
            <person name="Tomita M."/>
            <person name="Numata K."/>
            <person name="Arakawa K."/>
        </authorList>
    </citation>
    <scope>NUCLEOTIDE SEQUENCE</scope>
</reference>
<proteinExistence type="predicted"/>
<comment type="caution">
    <text evidence="1">The sequence shown here is derived from an EMBL/GenBank/DDBJ whole genome shotgun (WGS) entry which is preliminary data.</text>
</comment>
<keyword evidence="2" id="KW-1185">Reference proteome</keyword>
<name>A0A8X6SRG8_TRICX</name>
<protein>
    <submittedName>
        <fullName evidence="1">Uncharacterized protein</fullName>
    </submittedName>
</protein>
<sequence length="126" mass="14150">MPRVVAHYPVRIWLMASAECMGAPTPKRCSVGYSAMSIRGVRHWNHPKPWYRIRAEIHNNSSATSHQGVSNIHRDVASRNGIRQQTQCHSIPLSTSNVHRTIDGTNACGFQSRVRDAKYAIPLCCK</sequence>
<dbReference type="Proteomes" id="UP000887159">
    <property type="component" value="Unassembled WGS sequence"/>
</dbReference>
<dbReference type="EMBL" id="BMAU01021342">
    <property type="protein sequence ID" value="GFY16936.1"/>
    <property type="molecule type" value="Genomic_DNA"/>
</dbReference>
<evidence type="ECO:0000313" key="2">
    <source>
        <dbReference type="Proteomes" id="UP000887159"/>
    </source>
</evidence>
<organism evidence="1 2">
    <name type="scientific">Trichonephila clavipes</name>
    <name type="common">Golden silk orbweaver</name>
    <name type="synonym">Nephila clavipes</name>
    <dbReference type="NCBI Taxonomy" id="2585209"/>
    <lineage>
        <taxon>Eukaryota</taxon>
        <taxon>Metazoa</taxon>
        <taxon>Ecdysozoa</taxon>
        <taxon>Arthropoda</taxon>
        <taxon>Chelicerata</taxon>
        <taxon>Arachnida</taxon>
        <taxon>Araneae</taxon>
        <taxon>Araneomorphae</taxon>
        <taxon>Entelegynae</taxon>
        <taxon>Araneoidea</taxon>
        <taxon>Nephilidae</taxon>
        <taxon>Trichonephila</taxon>
    </lineage>
</organism>
<accession>A0A8X6SRG8</accession>
<evidence type="ECO:0000313" key="1">
    <source>
        <dbReference type="EMBL" id="GFY16936.1"/>
    </source>
</evidence>
<dbReference type="AlphaFoldDB" id="A0A8X6SRG8"/>
<gene>
    <name evidence="1" type="ORF">TNCV_3689941</name>
</gene>